<organism evidence="3 4">
    <name type="scientific">Victivallis vadensis</name>
    <dbReference type="NCBI Taxonomy" id="172901"/>
    <lineage>
        <taxon>Bacteria</taxon>
        <taxon>Pseudomonadati</taxon>
        <taxon>Lentisphaerota</taxon>
        <taxon>Lentisphaeria</taxon>
        <taxon>Victivallales</taxon>
        <taxon>Victivallaceae</taxon>
        <taxon>Victivallis</taxon>
    </lineage>
</organism>
<gene>
    <name evidence="3" type="ORF">C8D82_103113</name>
</gene>
<feature type="domain" description="TFIIB-type" evidence="2">
    <location>
        <begin position="9"/>
        <end position="39"/>
    </location>
</feature>
<reference evidence="3 4" key="1">
    <citation type="submission" date="2018-04" db="EMBL/GenBank/DDBJ databases">
        <title>Genomic Encyclopedia of Type Strains, Phase IV (KMG-IV): sequencing the most valuable type-strain genomes for metagenomic binning, comparative biology and taxonomic classification.</title>
        <authorList>
            <person name="Goeker M."/>
        </authorList>
    </citation>
    <scope>NUCLEOTIDE SEQUENCE [LARGE SCALE GENOMIC DNA]</scope>
    <source>
        <strain evidence="3 4">DSM 14823</strain>
    </source>
</reference>
<comment type="caution">
    <text evidence="3">The sequence shown here is derived from an EMBL/GenBank/DDBJ whole genome shotgun (WGS) entry which is preliminary data.</text>
</comment>
<dbReference type="EMBL" id="QEKH01000003">
    <property type="protein sequence ID" value="PVY45199.1"/>
    <property type="molecule type" value="Genomic_DNA"/>
</dbReference>
<keyword evidence="4" id="KW-1185">Reference proteome</keyword>
<evidence type="ECO:0000256" key="1">
    <source>
        <dbReference type="SAM" id="Phobius"/>
    </source>
</evidence>
<feature type="transmembrane region" description="Helical" evidence="1">
    <location>
        <begin position="341"/>
        <end position="364"/>
    </location>
</feature>
<sequence>MSSSENTPPPVNCPNCGHPLAFDPAHGKLSCASCGQTFESGEPAEDGAQFHRHDFRAELARLDSESESAEVLTLTCPGCAAEIVLPPNVTAARCPYCATPVNGAAQSSRKLRPASLLPFRITEEQARMEYDKWLKSRWFLPGAVLKASHLTGISGNYLPFWIYDFDTQTSYTGMRGDYYYVTVSYTAQENGKTVTRTRQERRTRWWPAAGTVSNGFRNRLITATRSAPAELLDELEPWDLEALEPYGDEYIRGFQMESYSVPLADGFDIAAQRAEPEIEAAIRRDIGGDEQRICSADVNYRDIRFRHVLLPVWLAGYRYREKNYIFTVNARTGEVQGERPWSAWKITLLAAAIALIAGGVAFFLMNR</sequence>
<evidence type="ECO:0000259" key="2">
    <source>
        <dbReference type="PROSITE" id="PS51134"/>
    </source>
</evidence>
<dbReference type="Proteomes" id="UP000245959">
    <property type="component" value="Unassembled WGS sequence"/>
</dbReference>
<protein>
    <recommendedName>
        <fullName evidence="2">TFIIB-type domain-containing protein</fullName>
    </recommendedName>
</protein>
<name>A0A2U1B944_9BACT</name>
<accession>A0A2U1B944</accession>
<keyword evidence="1" id="KW-0472">Membrane</keyword>
<proteinExistence type="predicted"/>
<dbReference type="PANTHER" id="PTHR37826:SF3">
    <property type="entry name" value="J DOMAIN-CONTAINING PROTEIN"/>
    <property type="match status" value="1"/>
</dbReference>
<dbReference type="PROSITE" id="PS51134">
    <property type="entry name" value="ZF_TFIIB"/>
    <property type="match status" value="1"/>
</dbReference>
<dbReference type="AlphaFoldDB" id="A0A2U1B944"/>
<evidence type="ECO:0000313" key="4">
    <source>
        <dbReference type="Proteomes" id="UP000245959"/>
    </source>
</evidence>
<keyword evidence="1" id="KW-0812">Transmembrane</keyword>
<keyword evidence="1" id="KW-1133">Transmembrane helix</keyword>
<dbReference type="InterPro" id="IPR013137">
    <property type="entry name" value="Znf_TFIIB"/>
</dbReference>
<dbReference type="RefSeq" id="WP_165832796.1">
    <property type="nucleotide sequence ID" value="NZ_QEKH01000003.1"/>
</dbReference>
<evidence type="ECO:0000313" key="3">
    <source>
        <dbReference type="EMBL" id="PVY45199.1"/>
    </source>
</evidence>
<dbReference type="PANTHER" id="PTHR37826">
    <property type="entry name" value="FLOTILLIN BAND_7_5 DOMAIN PROTEIN"/>
    <property type="match status" value="1"/>
</dbReference>
<dbReference type="GeneID" id="78294099"/>